<evidence type="ECO:0000313" key="2">
    <source>
        <dbReference type="EMBL" id="MFF5288545.1"/>
    </source>
</evidence>
<feature type="domain" description="HTH marR-type" evidence="1">
    <location>
        <begin position="20"/>
        <end position="156"/>
    </location>
</feature>
<dbReference type="InterPro" id="IPR000835">
    <property type="entry name" value="HTH_MarR-typ"/>
</dbReference>
<dbReference type="SUPFAM" id="SSF46785">
    <property type="entry name" value="Winged helix' DNA-binding domain"/>
    <property type="match status" value="1"/>
</dbReference>
<protein>
    <submittedName>
        <fullName evidence="2">MarR family winged helix-turn-helix transcriptional regulator</fullName>
    </submittedName>
</protein>
<dbReference type="Proteomes" id="UP001602245">
    <property type="component" value="Unassembled WGS sequence"/>
</dbReference>
<reference evidence="2 3" key="1">
    <citation type="submission" date="2024-10" db="EMBL/GenBank/DDBJ databases">
        <title>The Natural Products Discovery Center: Release of the First 8490 Sequenced Strains for Exploring Actinobacteria Biosynthetic Diversity.</title>
        <authorList>
            <person name="Kalkreuter E."/>
            <person name="Kautsar S.A."/>
            <person name="Yang D."/>
            <person name="Bader C.D."/>
            <person name="Teijaro C.N."/>
            <person name="Fluegel L."/>
            <person name="Davis C.M."/>
            <person name="Simpson J.R."/>
            <person name="Lauterbach L."/>
            <person name="Steele A.D."/>
            <person name="Gui C."/>
            <person name="Meng S."/>
            <person name="Li G."/>
            <person name="Viehrig K."/>
            <person name="Ye F."/>
            <person name="Su P."/>
            <person name="Kiefer A.F."/>
            <person name="Nichols A."/>
            <person name="Cepeda A.J."/>
            <person name="Yan W."/>
            <person name="Fan B."/>
            <person name="Jiang Y."/>
            <person name="Adhikari A."/>
            <person name="Zheng C.-J."/>
            <person name="Schuster L."/>
            <person name="Cowan T.M."/>
            <person name="Smanski M.J."/>
            <person name="Chevrette M.G."/>
            <person name="De Carvalho L.P.S."/>
            <person name="Shen B."/>
        </authorList>
    </citation>
    <scope>NUCLEOTIDE SEQUENCE [LARGE SCALE GENOMIC DNA]</scope>
    <source>
        <strain evidence="2 3">NPDC000087</strain>
    </source>
</reference>
<dbReference type="PANTHER" id="PTHR33164">
    <property type="entry name" value="TRANSCRIPTIONAL REGULATOR, MARR FAMILY"/>
    <property type="match status" value="1"/>
</dbReference>
<dbReference type="SMART" id="SM00347">
    <property type="entry name" value="HTH_MARR"/>
    <property type="match status" value="1"/>
</dbReference>
<dbReference type="InterPro" id="IPR036388">
    <property type="entry name" value="WH-like_DNA-bd_sf"/>
</dbReference>
<dbReference type="Gene3D" id="1.10.10.10">
    <property type="entry name" value="Winged helix-like DNA-binding domain superfamily/Winged helix DNA-binding domain"/>
    <property type="match status" value="1"/>
</dbReference>
<organism evidence="2 3">
    <name type="scientific">Paractinoplanes globisporus</name>
    <dbReference type="NCBI Taxonomy" id="113565"/>
    <lineage>
        <taxon>Bacteria</taxon>
        <taxon>Bacillati</taxon>
        <taxon>Actinomycetota</taxon>
        <taxon>Actinomycetes</taxon>
        <taxon>Micromonosporales</taxon>
        <taxon>Micromonosporaceae</taxon>
        <taxon>Paractinoplanes</taxon>
    </lineage>
</organism>
<dbReference type="RefSeq" id="WP_020508895.1">
    <property type="nucleotide sequence ID" value="NZ_JBIAZU010000001.1"/>
</dbReference>
<keyword evidence="3" id="KW-1185">Reference proteome</keyword>
<dbReference type="Pfam" id="PF12802">
    <property type="entry name" value="MarR_2"/>
    <property type="match status" value="1"/>
</dbReference>
<evidence type="ECO:0000259" key="1">
    <source>
        <dbReference type="PROSITE" id="PS50995"/>
    </source>
</evidence>
<proteinExistence type="predicted"/>
<dbReference type="EMBL" id="JBIAZU010000001">
    <property type="protein sequence ID" value="MFF5288545.1"/>
    <property type="molecule type" value="Genomic_DNA"/>
</dbReference>
<dbReference type="InterPro" id="IPR039422">
    <property type="entry name" value="MarR/SlyA-like"/>
</dbReference>
<sequence>MNETERNRPAAERRRMTSQELAIWRSLIDTTAELRRRLAAQLAAESSLSPGDYAVLLALSEADGRRLRSSELAAAIDWERSRLSHHLGRMEKRGLIERVECATDNRGAEVVLTEEGARIFRAATAPHARAIKQHFGDALNPAQFDALDDILRTLTTHLEAGK</sequence>
<dbReference type="PANTHER" id="PTHR33164:SF99">
    <property type="entry name" value="MARR FAMILY REGULATORY PROTEIN"/>
    <property type="match status" value="1"/>
</dbReference>
<dbReference type="InterPro" id="IPR036390">
    <property type="entry name" value="WH_DNA-bd_sf"/>
</dbReference>
<dbReference type="PRINTS" id="PR00598">
    <property type="entry name" value="HTHMARR"/>
</dbReference>
<gene>
    <name evidence="2" type="ORF">ACFY35_03850</name>
</gene>
<comment type="caution">
    <text evidence="2">The sequence shown here is derived from an EMBL/GenBank/DDBJ whole genome shotgun (WGS) entry which is preliminary data.</text>
</comment>
<accession>A0ABW6W5F9</accession>
<dbReference type="PROSITE" id="PS50995">
    <property type="entry name" value="HTH_MARR_2"/>
    <property type="match status" value="1"/>
</dbReference>
<evidence type="ECO:0000313" key="3">
    <source>
        <dbReference type="Proteomes" id="UP001602245"/>
    </source>
</evidence>
<name>A0ABW6W5F9_9ACTN</name>